<dbReference type="KEGG" id="aei:AOY20_09255"/>
<dbReference type="Proteomes" id="UP000064939">
    <property type="component" value="Chromosome"/>
</dbReference>
<dbReference type="AlphaFoldDB" id="A0A0N9WEF9"/>
<keyword evidence="2" id="KW-1185">Reference proteome</keyword>
<accession>A0A0N9WEF9</accession>
<reference evidence="1 2" key="1">
    <citation type="journal article" date="2015" name="Int. J. Syst. Evol. Microbiol.">
        <title>Acinetobacter equi sp. nov. isolated from horse faeces.</title>
        <authorList>
            <person name="Poppel M.T."/>
            <person name="Skiebe E."/>
            <person name="Laue M."/>
            <person name="Bergmann H."/>
            <person name="Ebersberger I."/>
            <person name="Garn T."/>
            <person name="Fruth A."/>
            <person name="Baumgardt S."/>
            <person name="Busse H.J."/>
            <person name="Wilharm G."/>
        </authorList>
    </citation>
    <scope>NUCLEOTIDE SEQUENCE [LARGE SCALE GENOMIC DNA]</scope>
    <source>
        <strain evidence="1 2">114</strain>
    </source>
</reference>
<organism evidence="1 2">
    <name type="scientific">Acinetobacter equi</name>
    <dbReference type="NCBI Taxonomy" id="1324350"/>
    <lineage>
        <taxon>Bacteria</taxon>
        <taxon>Pseudomonadati</taxon>
        <taxon>Pseudomonadota</taxon>
        <taxon>Gammaproteobacteria</taxon>
        <taxon>Moraxellales</taxon>
        <taxon>Moraxellaceae</taxon>
        <taxon>Acinetobacter</taxon>
    </lineage>
</organism>
<evidence type="ECO:0000313" key="1">
    <source>
        <dbReference type="EMBL" id="ALH95704.1"/>
    </source>
</evidence>
<gene>
    <name evidence="1" type="ORF">AOY20_09255</name>
</gene>
<dbReference type="RefSeq" id="WP_054581595.1">
    <property type="nucleotide sequence ID" value="NZ_CP012808.1"/>
</dbReference>
<evidence type="ECO:0000313" key="2">
    <source>
        <dbReference type="Proteomes" id="UP000064939"/>
    </source>
</evidence>
<proteinExistence type="predicted"/>
<name>A0A0N9WEF9_9GAMM</name>
<sequence>MNICIGGDLDGQVFDFDKKRFSAKEIDESHSSTYYKQKYIIDSDLFCFWVLDSLDLGDATKKVELLLRKPKC</sequence>
<protein>
    <submittedName>
        <fullName evidence="1">Uncharacterized protein</fullName>
    </submittedName>
</protein>
<dbReference type="EMBL" id="CP012808">
    <property type="protein sequence ID" value="ALH95704.1"/>
    <property type="molecule type" value="Genomic_DNA"/>
</dbReference>
<dbReference type="OrthoDB" id="6699310at2"/>